<reference evidence="1" key="1">
    <citation type="submission" date="2019-02" db="EMBL/GenBank/DDBJ databases">
        <authorList>
            <person name="Gruber-Vodicka R. H."/>
            <person name="Seah K. B. B."/>
        </authorList>
    </citation>
    <scope>NUCLEOTIDE SEQUENCE</scope>
    <source>
        <strain evidence="1">BECK_M6</strain>
    </source>
</reference>
<dbReference type="EMBL" id="CAADFH010000004">
    <property type="protein sequence ID" value="VFJ88519.1"/>
    <property type="molecule type" value="Genomic_DNA"/>
</dbReference>
<organism evidence="1">
    <name type="scientific">Candidatus Kentrum sp. LFY</name>
    <dbReference type="NCBI Taxonomy" id="2126342"/>
    <lineage>
        <taxon>Bacteria</taxon>
        <taxon>Pseudomonadati</taxon>
        <taxon>Pseudomonadota</taxon>
        <taxon>Gammaproteobacteria</taxon>
        <taxon>Candidatus Kentrum</taxon>
    </lineage>
</organism>
<sequence>MMLAQLAFYSMQMSCTYELNPGNIKLMLKFLKMNNSLLISTRRDWIDQIGRNPAEFLVGRYLSILDWTSKCVQGNGDENTYAYAIIDNDRPNSARALLELSHARPNSDSPWLKVLSIHLEPNLDVSENDADISIMAEISVLALKECLKLAFSTHPSDTLKVYAGTPLSLKFLRGLCEPLKDLGVNISTHRNWLVLAGLK</sequence>
<gene>
    <name evidence="1" type="ORF">BECKLFY1418A_GA0070994_100458</name>
</gene>
<protein>
    <submittedName>
        <fullName evidence="1">Uncharacterized protein</fullName>
    </submittedName>
</protein>
<name>A0A450U8Z9_9GAMM</name>
<evidence type="ECO:0000313" key="1">
    <source>
        <dbReference type="EMBL" id="VFJ88519.1"/>
    </source>
</evidence>
<dbReference type="AlphaFoldDB" id="A0A450U8Z9"/>
<proteinExistence type="predicted"/>
<accession>A0A450U8Z9</accession>